<evidence type="ECO:0000313" key="2">
    <source>
        <dbReference type="Proteomes" id="UP000237655"/>
    </source>
</evidence>
<sequence length="357" mass="38392">MSGVKTHCHSLPMAANPLPMTANRTGRSLKIRVLQGAASGNSAKRLICVLKQRLTLICSLLRYVWSFHEARRAELASPGQSRQGCIGRTPANEEARSAAAPFPVRVALGLALGLLTAPLTGGPAIAGEWRSFSSVDASTARQTGVRVARAPAPDEWGGFGAQSGWVAMDRFERDRPGKARPDLNRFRLPEGSKLDRLYALIALAESPRAGYDAVHGSARRRPPAKPTALTLGQIKRWIRATPGQHHAIGRFQIIPSTLVALQRRLSLPDGTRFDRATQDRMAALLLADAGYDDVIGGRLPLAGFMDRLAHIWAGLPLASGKSAYHGHAGNRATITRAFYARQMRAIFGPGEAAPRGG</sequence>
<organism evidence="1 2">
    <name type="scientific">Pukyongiella litopenaei</name>
    <dbReference type="NCBI Taxonomy" id="2605946"/>
    <lineage>
        <taxon>Bacteria</taxon>
        <taxon>Pseudomonadati</taxon>
        <taxon>Pseudomonadota</taxon>
        <taxon>Alphaproteobacteria</taxon>
        <taxon>Rhodobacterales</taxon>
        <taxon>Paracoccaceae</taxon>
        <taxon>Pukyongiella</taxon>
    </lineage>
</organism>
<proteinExistence type="predicted"/>
<dbReference type="Proteomes" id="UP000237655">
    <property type="component" value="Plasmid p1"/>
</dbReference>
<keyword evidence="1" id="KW-0614">Plasmid</keyword>
<dbReference type="Gene3D" id="1.10.530.10">
    <property type="match status" value="1"/>
</dbReference>
<dbReference type="AlphaFoldDB" id="A0A5C2H433"/>
<dbReference type="RefSeq" id="WP_149615630.1">
    <property type="nucleotide sequence ID" value="NZ_CP043619.1"/>
</dbReference>
<reference evidence="1 2" key="1">
    <citation type="submission" date="2019-09" db="EMBL/GenBank/DDBJ databases">
        <title>Novel bacterium SH-1.</title>
        <authorList>
            <person name="Kim Y.-S."/>
            <person name="Kim K.-H."/>
        </authorList>
    </citation>
    <scope>NUCLEOTIDE SEQUENCE [LARGE SCALE GENOMIC DNA]</scope>
    <source>
        <strain evidence="1 2">SH-1</strain>
        <plasmid evidence="1 2">p1</plasmid>
    </source>
</reference>
<keyword evidence="2" id="KW-1185">Reference proteome</keyword>
<keyword evidence="1" id="KW-0378">Hydrolase</keyword>
<dbReference type="InterPro" id="IPR023346">
    <property type="entry name" value="Lysozyme-like_dom_sf"/>
</dbReference>
<dbReference type="GO" id="GO:0016787">
    <property type="term" value="F:hydrolase activity"/>
    <property type="evidence" value="ECO:0007669"/>
    <property type="project" value="UniProtKB-KW"/>
</dbReference>
<dbReference type="SUPFAM" id="SSF53955">
    <property type="entry name" value="Lysozyme-like"/>
    <property type="match status" value="1"/>
</dbReference>
<dbReference type="EMBL" id="CP043619">
    <property type="protein sequence ID" value="QEP30415.1"/>
    <property type="molecule type" value="Genomic_DNA"/>
</dbReference>
<name>A0A5C2H433_9RHOB</name>
<accession>A0A5C2H433</accession>
<evidence type="ECO:0000313" key="1">
    <source>
        <dbReference type="EMBL" id="QEP30415.1"/>
    </source>
</evidence>
<dbReference type="KEGG" id="thas:C6Y53_19555"/>
<geneLocation type="plasmid" evidence="1 2">
    <name>p1</name>
</geneLocation>
<gene>
    <name evidence="1" type="ORF">C6Y53_19555</name>
</gene>
<protein>
    <submittedName>
        <fullName evidence="1">Glycoside hydrolase family 104 protein</fullName>
    </submittedName>
</protein>